<organism evidence="2 3">
    <name type="scientific">Reichenbachiella faecimaris</name>
    <dbReference type="NCBI Taxonomy" id="692418"/>
    <lineage>
        <taxon>Bacteria</taxon>
        <taxon>Pseudomonadati</taxon>
        <taxon>Bacteroidota</taxon>
        <taxon>Cytophagia</taxon>
        <taxon>Cytophagales</taxon>
        <taxon>Reichenbachiellaceae</taxon>
        <taxon>Reichenbachiella</taxon>
    </lineage>
</organism>
<reference evidence="2 3" key="1">
    <citation type="submission" date="2017-04" db="EMBL/GenBank/DDBJ databases">
        <authorList>
            <person name="Afonso C.L."/>
            <person name="Miller P.J."/>
            <person name="Scott M.A."/>
            <person name="Spackman E."/>
            <person name="Goraichik I."/>
            <person name="Dimitrov K.M."/>
            <person name="Suarez D.L."/>
            <person name="Swayne D.E."/>
        </authorList>
    </citation>
    <scope>NUCLEOTIDE SEQUENCE [LARGE SCALE GENOMIC DNA]</scope>
    <source>
        <strain evidence="2 3">DSM 26133</strain>
    </source>
</reference>
<sequence length="578" mass="66088">MIMKIINALALAILMCSTSFAQSVTLGDVYPKEVKIQGFTLAQNGDVKITGTGAVFEDDWKLLIYYGWIIDADSREVVWHLFDFMKHEDVDDVDGPFEFDSKVNLKEGNYELYFAGMYDSRSWNRDRDNDWHFSGLGDTMDWLFGSRDRESYRRSAQDDLFIKLDASGIKAADAKQFLDNKTKNAVVSLVKTRDNERYSEGFTLTGSTELQVYALGEGRDGEMFDYAWIIDANTRERVFEMDNRDARFAGGARKNLMVNEKISLPAGSYLVNYSSDDSHSFEKWNALPPDDIQFWGVTLWADASNQKNVVAYQEPKTLKPLVALTKARDDEMLAKGITIKKSMDVRIYCLGEITGGDDMADFGWIVDASTRQRVWRMKPYKARHGGGADKNRYVEEVITLDPGDYIVYYATDDSHAYGDWNSSQPYEPEMWGITVWATNESDIKNVVPFHPEEYKNKNELAVITMVGDRALVKKTFSINTDTKVRVIGLGEGSGGEMYDYGFIKNMDTGKIVWEMDYRNSEHGGGARKNREFNETFVLEKGTYRVYFETDGSHSYRRWNDDPPNDQESWGITVLKEEK</sequence>
<accession>A0A1W2GMJ8</accession>
<proteinExistence type="predicted"/>
<dbReference type="AlphaFoldDB" id="A0A1W2GMJ8"/>
<evidence type="ECO:0000256" key="1">
    <source>
        <dbReference type="SAM" id="SignalP"/>
    </source>
</evidence>
<keyword evidence="3" id="KW-1185">Reference proteome</keyword>
<evidence type="ECO:0000313" key="2">
    <source>
        <dbReference type="EMBL" id="SMD37784.1"/>
    </source>
</evidence>
<feature type="signal peptide" evidence="1">
    <location>
        <begin position="1"/>
        <end position="21"/>
    </location>
</feature>
<dbReference type="EMBL" id="FWYF01000004">
    <property type="protein sequence ID" value="SMD37784.1"/>
    <property type="molecule type" value="Genomic_DNA"/>
</dbReference>
<dbReference type="Proteomes" id="UP000192472">
    <property type="component" value="Unassembled WGS sequence"/>
</dbReference>
<keyword evidence="1" id="KW-0732">Signal</keyword>
<feature type="chain" id="PRO_5012484223" evidence="1">
    <location>
        <begin position="22"/>
        <end position="578"/>
    </location>
</feature>
<evidence type="ECO:0000313" key="3">
    <source>
        <dbReference type="Proteomes" id="UP000192472"/>
    </source>
</evidence>
<gene>
    <name evidence="2" type="ORF">SAMN04488029_3454</name>
</gene>
<name>A0A1W2GMJ8_REIFA</name>
<dbReference type="STRING" id="692418.SAMN04488029_3454"/>
<protein>
    <submittedName>
        <fullName evidence="2">Uncharacterized protein</fullName>
    </submittedName>
</protein>